<dbReference type="STRING" id="453304.ATC03_04325"/>
<keyword evidence="2" id="KW-1185">Reference proteome</keyword>
<dbReference type="KEGG" id="agy:ATC03_04325"/>
<evidence type="ECO:0000313" key="1">
    <source>
        <dbReference type="EMBL" id="ANJ26072.1"/>
    </source>
</evidence>
<evidence type="ECO:0000313" key="2">
    <source>
        <dbReference type="Proteomes" id="UP000078437"/>
    </source>
</evidence>
<reference evidence="2" key="2">
    <citation type="submission" date="2016-01" db="EMBL/GenBank/DDBJ databases">
        <title>Complete genome sequence of Agromyces aureus AR33T and comparison with related organisms.</title>
        <authorList>
            <person name="Corretto E."/>
            <person name="Antonielli L."/>
            <person name="Sessitsch A."/>
            <person name="Brader G."/>
        </authorList>
    </citation>
    <scope>NUCLEOTIDE SEQUENCE [LARGE SCALE GENOMIC DNA]</scope>
    <source>
        <strain evidence="2">AR33</strain>
    </source>
</reference>
<sequence>MGDGPDARPTHRIELTLHRPRYALYWGIRPTLVIGERGQPAQWGVGTWQVAAEENVTVGAYLFNRVWRFGQADVALEPQHAPALAYRAPALPFLRGRIRASAPG</sequence>
<dbReference type="EMBL" id="CP013979">
    <property type="protein sequence ID" value="ANJ26072.1"/>
    <property type="molecule type" value="Genomic_DNA"/>
</dbReference>
<reference evidence="1 2" key="1">
    <citation type="journal article" date="2016" name="Int. J. Syst. Evol. Microbiol.">
        <title>Agromyces aureus sp. nov., isolated from the rhizosphere of Salix caprea L. grown in a heavy-metal-contaminated soil.</title>
        <authorList>
            <person name="Corretto E."/>
            <person name="Antonielli L."/>
            <person name="Sessitsch A."/>
            <person name="Compant S."/>
            <person name="Gorfer M."/>
            <person name="Kuffner M."/>
            <person name="Brader G."/>
        </authorList>
    </citation>
    <scope>NUCLEOTIDE SEQUENCE [LARGE SCALE GENOMIC DNA]</scope>
    <source>
        <strain evidence="1 2">AR33</strain>
    </source>
</reference>
<dbReference type="AlphaFoldDB" id="A0A191WCW6"/>
<name>A0A191WCW6_9MICO</name>
<dbReference type="Proteomes" id="UP000078437">
    <property type="component" value="Chromosome"/>
</dbReference>
<protein>
    <submittedName>
        <fullName evidence="1">Uncharacterized protein</fullName>
    </submittedName>
</protein>
<gene>
    <name evidence="1" type="ORF">ATC03_04325</name>
</gene>
<proteinExistence type="predicted"/>
<dbReference type="OrthoDB" id="5119752at2"/>
<organism evidence="1 2">
    <name type="scientific">Agromyces aureus</name>
    <dbReference type="NCBI Taxonomy" id="453304"/>
    <lineage>
        <taxon>Bacteria</taxon>
        <taxon>Bacillati</taxon>
        <taxon>Actinomycetota</taxon>
        <taxon>Actinomycetes</taxon>
        <taxon>Micrococcales</taxon>
        <taxon>Microbacteriaceae</taxon>
        <taxon>Agromyces</taxon>
    </lineage>
</organism>
<accession>A0A191WCW6</accession>